<evidence type="ECO:0000256" key="1">
    <source>
        <dbReference type="ARBA" id="ARBA00022428"/>
    </source>
</evidence>
<dbReference type="SUPFAM" id="SSF53474">
    <property type="entry name" value="alpha/beta-Hydrolases"/>
    <property type="match status" value="1"/>
</dbReference>
<evidence type="ECO:0000313" key="5">
    <source>
        <dbReference type="EMBL" id="RLM79436.1"/>
    </source>
</evidence>
<dbReference type="SUPFAM" id="SSF51604">
    <property type="entry name" value="Enolase C-terminal domain-like"/>
    <property type="match status" value="1"/>
</dbReference>
<dbReference type="InterPro" id="IPR013342">
    <property type="entry name" value="Mandelate_racemase_C"/>
</dbReference>
<dbReference type="Pfam" id="PF02775">
    <property type="entry name" value="TPP_enzyme_C"/>
    <property type="match status" value="1"/>
</dbReference>
<evidence type="ECO:0000259" key="4">
    <source>
        <dbReference type="SMART" id="SM00922"/>
    </source>
</evidence>
<dbReference type="NCBIfam" id="TIGR00173">
    <property type="entry name" value="menD"/>
    <property type="match status" value="1"/>
</dbReference>
<keyword evidence="6" id="KW-1185">Reference proteome</keyword>
<dbReference type="GO" id="GO:0070205">
    <property type="term" value="F:2-succinyl-6-hydroxy-2,4-cyclohexadiene-1-carboxylate synthase activity"/>
    <property type="evidence" value="ECO:0007669"/>
    <property type="project" value="InterPro"/>
</dbReference>
<dbReference type="InterPro" id="IPR029065">
    <property type="entry name" value="Enolase_C-like"/>
</dbReference>
<reference evidence="6" key="1">
    <citation type="journal article" date="2019" name="Nat. Commun.">
        <title>The genome of broomcorn millet.</title>
        <authorList>
            <person name="Zou C."/>
            <person name="Miki D."/>
            <person name="Li D."/>
            <person name="Tang Q."/>
            <person name="Xiao L."/>
            <person name="Rajput S."/>
            <person name="Deng P."/>
            <person name="Jia W."/>
            <person name="Huang R."/>
            <person name="Zhang M."/>
            <person name="Sun Y."/>
            <person name="Hu J."/>
            <person name="Fu X."/>
            <person name="Schnable P.S."/>
            <person name="Li F."/>
            <person name="Zhang H."/>
            <person name="Feng B."/>
            <person name="Zhu X."/>
            <person name="Liu R."/>
            <person name="Schnable J.C."/>
            <person name="Zhu J.-K."/>
            <person name="Zhang H."/>
        </authorList>
    </citation>
    <scope>NUCLEOTIDE SEQUENCE [LARGE SCALE GENOMIC DNA]</scope>
</reference>
<dbReference type="PANTHER" id="PTHR42916:SF1">
    <property type="entry name" value="PROTEIN PHYLLO, CHLOROPLASTIC"/>
    <property type="match status" value="1"/>
</dbReference>
<dbReference type="HAMAP" id="MF_01660">
    <property type="entry name" value="MenH"/>
    <property type="match status" value="1"/>
</dbReference>
<dbReference type="InterPro" id="IPR029058">
    <property type="entry name" value="AB_hydrolase_fold"/>
</dbReference>
<dbReference type="Gene3D" id="3.40.50.970">
    <property type="match status" value="2"/>
</dbReference>
<dbReference type="GO" id="GO:0030976">
    <property type="term" value="F:thiamine pyrophosphate binding"/>
    <property type="evidence" value="ECO:0007669"/>
    <property type="project" value="InterPro"/>
</dbReference>
<dbReference type="STRING" id="4540.A0A3L6QJ67"/>
<keyword evidence="2" id="KW-0786">Thiamine pyrophosphate</keyword>
<dbReference type="SFLD" id="SFLDF00009">
    <property type="entry name" value="o-succinylbenzoate_synthase"/>
    <property type="match status" value="1"/>
</dbReference>
<protein>
    <recommendedName>
        <fullName evidence="4">Mandelate racemase/muconate lactonizing enzyme C-terminal domain-containing protein</fullName>
    </recommendedName>
</protein>
<dbReference type="InterPro" id="IPR029035">
    <property type="entry name" value="DHS-like_NAD/FAD-binding_dom"/>
</dbReference>
<dbReference type="Pfam" id="PF16582">
    <property type="entry name" value="TPP_enzyme_M_2"/>
    <property type="match status" value="1"/>
</dbReference>
<dbReference type="GO" id="GO:0070204">
    <property type="term" value="F:2-succinyl-5-enolpyruvyl-6-hydroxy-3-cyclohexene-1-carboxylic-acid synthase activity"/>
    <property type="evidence" value="ECO:0007669"/>
    <property type="project" value="InterPro"/>
</dbReference>
<dbReference type="SUPFAM" id="SSF52518">
    <property type="entry name" value="Thiamin diphosphate-binding fold (THDP-binding)"/>
    <property type="match status" value="2"/>
</dbReference>
<gene>
    <name evidence="5" type="ORF">C2845_PM12G18590</name>
</gene>
<dbReference type="InterPro" id="IPR029017">
    <property type="entry name" value="Enolase-like_N"/>
</dbReference>
<dbReference type="SUPFAM" id="SSF52467">
    <property type="entry name" value="DHS-like NAD/FAD-binding domain"/>
    <property type="match status" value="1"/>
</dbReference>
<proteinExistence type="inferred from homology"/>
<dbReference type="InterPro" id="IPR004433">
    <property type="entry name" value="MenaQ_synth_MenD"/>
</dbReference>
<feature type="domain" description="Mandelate racemase/muconate lactonizing enzyme C-terminal" evidence="4">
    <location>
        <begin position="1002"/>
        <end position="1097"/>
    </location>
</feature>
<dbReference type="Pfam" id="PF13378">
    <property type="entry name" value="MR_MLE_C"/>
    <property type="match status" value="1"/>
</dbReference>
<dbReference type="Gene3D" id="3.20.20.120">
    <property type="entry name" value="Enolase-like C-terminal domain"/>
    <property type="match status" value="1"/>
</dbReference>
<keyword evidence="3" id="KW-0456">Lyase</keyword>
<dbReference type="SMART" id="SM00922">
    <property type="entry name" value="MR_MLE"/>
    <property type="match status" value="1"/>
</dbReference>
<dbReference type="Gene3D" id="3.40.50.1820">
    <property type="entry name" value="alpha/beta hydrolase"/>
    <property type="match status" value="1"/>
</dbReference>
<sequence length="1556" mass="173440">MLAVSPPPRLPLRLPVRPLLAFSLPSPRRRCRSNRGRLRGGPRPLCRLRADAAAGRRAGIVIDVDEVGEIGDRDLPVDVLFARRLPPALTVGDGLGALRRAADELKASPPAGATSGVIRFEHEFVHPLKSKKHWKMIKANMQWCRYISSDSHLIRAYGFVGMKYDKESSSIEEKLGSYYLFIPQVELSEFDSCSILSSTMIWDDSVSHTFEDAVSLFESCFDQIQNSYDPLDSICHKGLVPSYISGDAHLSQTGNPQLVYLDTELLATIEAKGIPLTLDKFLSSDQSFVRFSPEFLFCSNMELCLQQNETESFIKHCSNINLAWASLIVEECVRLGFTVVEASQDFIPIILLTADRPPELHDAGANQAINQVNHFGTFVRYFFNLPPPSDQIHARMVLTTLDSAAYYAMQVPQGPVHLNCAFREPLDYTDRDWNLDCLRGLDKWFTNSEPYTRYLIMKTVSAFGNYSCSVMEILQIIEKAEQGLLLVGALHTDDDMWAVALLAKHLSWPIATDILSGLRLRKVVNLFPRFDKSILFIDHIDQILLSDSAKNWISPDVIVQIGSRITSKRVGMFLETCSPSSYILIDRHPCRHDPSHVVTHRIQASVVEFAASLCGRTFQRKTSRWTDILMVANSVVAQEIMFQIHSKWSLTEPYVAHVIGESLYGDAIMFVGNSMVIRDLDMFGKGWTNYTSNGNSLMMHHFPEFVGTLVAGNRGASGIDGLLSTAIGFAVGSNKHVFCVVGDISFLHDTNGLALLNQRARRKPMTIIVVNNHGGAIFSLLPIAKNTSPQILKKFFYTMHDITISNLCAAHRVKHLLVQTKAELHDALVKSEVEQIDCVVEVDNSIDSNADFHRIQLSAPRTSGLSDGRFSHEGFILKLCMDANIAGFGEVAPIEIHEEDLLDVEEQLRFLFHRMKDSVLDVIPLLRGSFSNWIWTSLGIPPSSIFPSVKCGLEMAILNLLASQRKCGLSKFLAGSDPLVRDQNSYAGIEICALVDCNGTPMEVALAVAKLVAEGFTTVKLKVGRRESPIEDAAVLHKIREVVGYKINIRVDANQKWTYEQAVEFGSRAKSLQLEYIEEPVSSVDDLIKFCDKSGLPVALDETIDNLKGDVIPKLHQFVHPGIVALVIKPSVVGGFEKAAHIAKWAQMHDKMAVISSAYESSVGLASYIQLAHYVDQQNSVVSRIKNKDTCGVFAHGLGTYQWLREDVSEQKLNIHATPLGDGIRASVEDARGYLHHLNINNNKIERTYNEEKLRSYSVQVDVDDCSYLVKLQEAGDHINEKVVLLLHGFLGTSDDWVPMMKALSPSARVIAVDLPGHGESQVLQHHVENSEQFPITVQSLADLLLKLISQITGGEVVVVGYSMGARIALHMALNQVHSSPRQIRGAVIISGSPGLRDEESRRRRIAIDKSRAKFLMSCGLECFLETWYSAKMWTSLREHPKFNSLVRTRNKHKDIKALAKVLADSSVGRQRSLWEDLKHLKRPLLIVAGEKDTKFKGISQRMCSEITQHGERGSDGRDGDELCEMIVIPDAGHAVHVENPLPLVRAVRKFLQKLH</sequence>
<accession>A0A3L6QJ67</accession>
<evidence type="ECO:0000313" key="6">
    <source>
        <dbReference type="Proteomes" id="UP000275267"/>
    </source>
</evidence>
<dbReference type="InterPro" id="IPR011766">
    <property type="entry name" value="TPP_enzyme_TPP-bd"/>
</dbReference>
<dbReference type="OrthoDB" id="8119704at2759"/>
<keyword evidence="1" id="KW-0474">Menaquinone biosynthesis</keyword>
<dbReference type="SFLD" id="SFLDG00180">
    <property type="entry name" value="muconate_cycloisomerase"/>
    <property type="match status" value="1"/>
</dbReference>
<dbReference type="Proteomes" id="UP000275267">
    <property type="component" value="Unassembled WGS sequence"/>
</dbReference>
<dbReference type="SFLD" id="SFLDS00001">
    <property type="entry name" value="Enolase"/>
    <property type="match status" value="1"/>
</dbReference>
<dbReference type="EMBL" id="PQIB02000012">
    <property type="protein sequence ID" value="RLM79436.1"/>
    <property type="molecule type" value="Genomic_DNA"/>
</dbReference>
<dbReference type="SUPFAM" id="SSF54826">
    <property type="entry name" value="Enolase N-terminal domain-like"/>
    <property type="match status" value="1"/>
</dbReference>
<dbReference type="Gene3D" id="3.40.50.1220">
    <property type="entry name" value="TPP-binding domain"/>
    <property type="match status" value="1"/>
</dbReference>
<dbReference type="CDD" id="cd02009">
    <property type="entry name" value="TPP_SHCHC_synthase"/>
    <property type="match status" value="1"/>
</dbReference>
<comment type="caution">
    <text evidence="5">The sequence shown here is derived from an EMBL/GenBank/DDBJ whole genome shotgun (WGS) entry which is preliminary data.</text>
</comment>
<dbReference type="InterPro" id="IPR036849">
    <property type="entry name" value="Enolase-like_C_sf"/>
</dbReference>
<dbReference type="InterPro" id="IPR032264">
    <property type="entry name" value="MenD_middle"/>
</dbReference>
<dbReference type="Pfam" id="PF12697">
    <property type="entry name" value="Abhydrolase_6"/>
    <property type="match status" value="1"/>
</dbReference>
<dbReference type="InterPro" id="IPR029061">
    <property type="entry name" value="THDP-binding"/>
</dbReference>
<dbReference type="GO" id="GO:0009234">
    <property type="term" value="P:menaquinone biosynthetic process"/>
    <property type="evidence" value="ECO:0007669"/>
    <property type="project" value="UniProtKB-KW"/>
</dbReference>
<evidence type="ECO:0000256" key="3">
    <source>
        <dbReference type="ARBA" id="ARBA00023239"/>
    </source>
</evidence>
<dbReference type="Gene3D" id="3.30.390.10">
    <property type="entry name" value="Enolase-like, N-terminal domain"/>
    <property type="match status" value="1"/>
</dbReference>
<dbReference type="InterPro" id="IPR000073">
    <property type="entry name" value="AB_hydrolase_1"/>
</dbReference>
<name>A0A3L6QJ67_PANMI</name>
<organism evidence="5 6">
    <name type="scientific">Panicum miliaceum</name>
    <name type="common">Proso millet</name>
    <name type="synonym">Broomcorn millet</name>
    <dbReference type="NCBI Taxonomy" id="4540"/>
    <lineage>
        <taxon>Eukaryota</taxon>
        <taxon>Viridiplantae</taxon>
        <taxon>Streptophyta</taxon>
        <taxon>Embryophyta</taxon>
        <taxon>Tracheophyta</taxon>
        <taxon>Spermatophyta</taxon>
        <taxon>Magnoliopsida</taxon>
        <taxon>Liliopsida</taxon>
        <taxon>Poales</taxon>
        <taxon>Poaceae</taxon>
        <taxon>PACMAD clade</taxon>
        <taxon>Panicoideae</taxon>
        <taxon>Panicodae</taxon>
        <taxon>Paniceae</taxon>
        <taxon>Panicinae</taxon>
        <taxon>Panicum</taxon>
        <taxon>Panicum sect. Panicum</taxon>
    </lineage>
</organism>
<dbReference type="NCBIfam" id="TIGR01927">
    <property type="entry name" value="menC_gam_Gplu"/>
    <property type="match status" value="1"/>
</dbReference>
<dbReference type="PANTHER" id="PTHR42916">
    <property type="entry name" value="2-SUCCINYL-5-ENOLPYRUVYL-6-HYDROXY-3-CYCLOHEXENE-1-CARBOXYLATE SYNTHASE"/>
    <property type="match status" value="1"/>
</dbReference>
<evidence type="ECO:0000256" key="2">
    <source>
        <dbReference type="ARBA" id="ARBA00023052"/>
    </source>
</evidence>
<dbReference type="InterPro" id="IPR022485">
    <property type="entry name" value="SHCHC_synthase_MenH"/>
</dbReference>